<dbReference type="SUPFAM" id="SSF57701">
    <property type="entry name" value="Zn2/Cys6 DNA-binding domain"/>
    <property type="match status" value="1"/>
</dbReference>
<evidence type="ECO:0000256" key="1">
    <source>
        <dbReference type="ARBA" id="ARBA00023242"/>
    </source>
</evidence>
<feature type="compositionally biased region" description="Low complexity" evidence="2">
    <location>
        <begin position="117"/>
        <end position="132"/>
    </location>
</feature>
<keyword evidence="5" id="KW-1185">Reference proteome</keyword>
<keyword evidence="1" id="KW-0539">Nucleus</keyword>
<accession>A0A1W2TNH6</accession>
<feature type="region of interest" description="Disordered" evidence="2">
    <location>
        <begin position="495"/>
        <end position="520"/>
    </location>
</feature>
<evidence type="ECO:0000313" key="5">
    <source>
        <dbReference type="Proteomes" id="UP000054516"/>
    </source>
</evidence>
<name>A0A1W2TNH6_ROSNE</name>
<dbReference type="EMBL" id="DF977489">
    <property type="protein sequence ID" value="GAP89927.2"/>
    <property type="molecule type" value="Genomic_DNA"/>
</dbReference>
<dbReference type="CDD" id="cd00067">
    <property type="entry name" value="GAL4"/>
    <property type="match status" value="1"/>
</dbReference>
<organism evidence="4">
    <name type="scientific">Rosellinia necatrix</name>
    <name type="common">White root-rot fungus</name>
    <dbReference type="NCBI Taxonomy" id="77044"/>
    <lineage>
        <taxon>Eukaryota</taxon>
        <taxon>Fungi</taxon>
        <taxon>Dikarya</taxon>
        <taxon>Ascomycota</taxon>
        <taxon>Pezizomycotina</taxon>
        <taxon>Sordariomycetes</taxon>
        <taxon>Xylariomycetidae</taxon>
        <taxon>Xylariales</taxon>
        <taxon>Xylariaceae</taxon>
        <taxon>Rosellinia</taxon>
    </lineage>
</organism>
<keyword evidence="3" id="KW-0812">Transmembrane</keyword>
<proteinExistence type="predicted"/>
<evidence type="ECO:0000313" key="4">
    <source>
        <dbReference type="EMBL" id="GAP89927.2"/>
    </source>
</evidence>
<keyword evidence="3" id="KW-0472">Membrane</keyword>
<feature type="transmembrane region" description="Helical" evidence="3">
    <location>
        <begin position="767"/>
        <end position="786"/>
    </location>
</feature>
<feature type="compositionally biased region" description="Polar residues" evidence="2">
    <location>
        <begin position="634"/>
        <end position="653"/>
    </location>
</feature>
<reference evidence="4" key="1">
    <citation type="submission" date="2016-03" db="EMBL/GenBank/DDBJ databases">
        <title>Draft genome sequence of Rosellinia necatrix.</title>
        <authorList>
            <person name="Kanematsu S."/>
        </authorList>
    </citation>
    <scope>NUCLEOTIDE SEQUENCE [LARGE SCALE GENOMIC DNA]</scope>
    <source>
        <strain evidence="4">W97</strain>
    </source>
</reference>
<evidence type="ECO:0000256" key="3">
    <source>
        <dbReference type="SAM" id="Phobius"/>
    </source>
</evidence>
<dbReference type="OrthoDB" id="4850804at2759"/>
<dbReference type="Proteomes" id="UP000054516">
    <property type="component" value="Unassembled WGS sequence"/>
</dbReference>
<dbReference type="GO" id="GO:0008270">
    <property type="term" value="F:zinc ion binding"/>
    <property type="evidence" value="ECO:0007669"/>
    <property type="project" value="InterPro"/>
</dbReference>
<keyword evidence="3" id="KW-1133">Transmembrane helix</keyword>
<feature type="region of interest" description="Disordered" evidence="2">
    <location>
        <begin position="180"/>
        <end position="220"/>
    </location>
</feature>
<protein>
    <recommendedName>
        <fullName evidence="6">Zn(2)-C6 fungal-type domain-containing protein</fullName>
    </recommendedName>
</protein>
<evidence type="ECO:0000256" key="2">
    <source>
        <dbReference type="SAM" id="MobiDB-lite"/>
    </source>
</evidence>
<dbReference type="AlphaFoldDB" id="A0A1W2TNH6"/>
<sequence length="870" mass="93806">MSSHNNSPAPLMGFSVHQPTVGAPLQFFPAMGSKQLDEMINAYIPGDISILDKRAAVSMEFFQYSMATGDLFKFFMVYPTLSSANPSPIMDSGCYSSFSTSPAMSDSQWANSTSQIASPSFSKKSTSASDFSNLPGMKIMTKDGRDVTNSASRGCKTKEQRDHAHLMRIIKACDSCRRKKTKCDPSHKKGSAGTSSGKVTKKTNRNPRPAAAPPQIASRQISTTPEFDQLLSGSSSSLDSLLVESLNTPPTDSFSMDWDQFIQFDEEPTNAIPYDYNILLDPAGYFSPAAVSFSSSSTSPSQLPITPIDQDVNITDDTTIHDAHKPLLPYLHPGGAEPGSNYVDFNLYSPQSSFLDEELGWANEVAASPIRPRGLNTQQEFVSNTAASGFNDNAIGHELADSRPQGVTSTIARDRTLHHACDHAQQWPRSPLVRGIVNNDRELLRESDNPSLHQQAASGSAGTNKALAAWPTPHVVFEGITPEGLYGRNAIGEHGLSTPLPGRVRLARDRPNPTSAVPTTRNALAGLSQEEEVNHGCALSHSTSRDAATRTQSSIARSCGQDEPTSAERGVMDLVARSFATQATGRLGDQPDNIQNSPGTSAILHSVVVYRAPGVETSLPSASRKMAIPPWNIRPSSSGLRNPHMRSSTEQRMTQTPAVINAGRALVEPNHTSAVEQNFGCESQYPAGERQSLSGGTSLLAASDILPTISAVAGLILLSLVMRPTSTTPAAASKSLIKETRSVVPGCATRSMLLSLSLVLYQQWPVVTFVAISIMSIVTYLLRLALHTASITKAESTIPPLSNKLLCVELFHTDAIQLWMTSSTKALRLVRCDLPRRLKAWTRPQIPSVSGSSLRRPSRGLERQAVIPFV</sequence>
<dbReference type="GO" id="GO:0000981">
    <property type="term" value="F:DNA-binding transcription factor activity, RNA polymerase II-specific"/>
    <property type="evidence" value="ECO:0007669"/>
    <property type="project" value="InterPro"/>
</dbReference>
<gene>
    <name evidence="4" type="ORF">SAMD00023353_4400330</name>
</gene>
<feature type="region of interest" description="Disordered" evidence="2">
    <location>
        <begin position="630"/>
        <end position="653"/>
    </location>
</feature>
<dbReference type="InterPro" id="IPR001138">
    <property type="entry name" value="Zn2Cys6_DnaBD"/>
</dbReference>
<evidence type="ECO:0008006" key="6">
    <source>
        <dbReference type="Google" id="ProtNLM"/>
    </source>
</evidence>
<feature type="region of interest" description="Disordered" evidence="2">
    <location>
        <begin position="116"/>
        <end position="161"/>
    </location>
</feature>
<dbReference type="InterPro" id="IPR036864">
    <property type="entry name" value="Zn2-C6_fun-type_DNA-bd_sf"/>
</dbReference>